<comment type="caution">
    <text evidence="1">The sequence shown here is derived from an EMBL/GenBank/DDBJ whole genome shotgun (WGS) entry which is preliminary data.</text>
</comment>
<dbReference type="Proteomes" id="UP001141552">
    <property type="component" value="Unassembled WGS sequence"/>
</dbReference>
<evidence type="ECO:0000313" key="2">
    <source>
        <dbReference type="Proteomes" id="UP001141552"/>
    </source>
</evidence>
<dbReference type="AlphaFoldDB" id="A0A9Q0FVD6"/>
<protein>
    <submittedName>
        <fullName evidence="1">Uncharacterized protein</fullName>
    </submittedName>
</protein>
<organism evidence="1 2">
    <name type="scientific">Turnera subulata</name>
    <dbReference type="NCBI Taxonomy" id="218843"/>
    <lineage>
        <taxon>Eukaryota</taxon>
        <taxon>Viridiplantae</taxon>
        <taxon>Streptophyta</taxon>
        <taxon>Embryophyta</taxon>
        <taxon>Tracheophyta</taxon>
        <taxon>Spermatophyta</taxon>
        <taxon>Magnoliopsida</taxon>
        <taxon>eudicotyledons</taxon>
        <taxon>Gunneridae</taxon>
        <taxon>Pentapetalae</taxon>
        <taxon>rosids</taxon>
        <taxon>fabids</taxon>
        <taxon>Malpighiales</taxon>
        <taxon>Passifloraceae</taxon>
        <taxon>Turnera</taxon>
    </lineage>
</organism>
<keyword evidence="2" id="KW-1185">Reference proteome</keyword>
<dbReference type="EMBL" id="JAKUCV010003952">
    <property type="protein sequence ID" value="KAJ4837066.1"/>
    <property type="molecule type" value="Genomic_DNA"/>
</dbReference>
<evidence type="ECO:0000313" key="1">
    <source>
        <dbReference type="EMBL" id="KAJ4837066.1"/>
    </source>
</evidence>
<gene>
    <name evidence="1" type="ORF">Tsubulata_008429</name>
</gene>
<name>A0A9Q0FVD6_9ROSI</name>
<reference evidence="1" key="1">
    <citation type="submission" date="2022-02" db="EMBL/GenBank/DDBJ databases">
        <authorList>
            <person name="Henning P.M."/>
            <person name="McCubbin A.G."/>
            <person name="Shore J.S."/>
        </authorList>
    </citation>
    <scope>NUCLEOTIDE SEQUENCE</scope>
    <source>
        <strain evidence="1">F60SS</strain>
        <tissue evidence="1">Leaves</tissue>
    </source>
</reference>
<reference evidence="1" key="2">
    <citation type="journal article" date="2023" name="Plants (Basel)">
        <title>Annotation of the Turnera subulata (Passifloraceae) Draft Genome Reveals the S-Locus Evolved after the Divergence of Turneroideae from Passifloroideae in a Stepwise Manner.</title>
        <authorList>
            <person name="Henning P.M."/>
            <person name="Roalson E.H."/>
            <person name="Mir W."/>
            <person name="McCubbin A.G."/>
            <person name="Shore J.S."/>
        </authorList>
    </citation>
    <scope>NUCLEOTIDE SEQUENCE</scope>
    <source>
        <strain evidence="1">F60SS</strain>
    </source>
</reference>
<proteinExistence type="predicted"/>
<accession>A0A9Q0FVD6</accession>
<sequence length="120" mass="13555">MASQEHLDKMQLRQNYRNLWHTDLMHTIQADFPLVHVSHTCSAKERCIMTCQGIHVVLVICLVVADVVKVSALNFALLQRYFAALEIQWPPLAFCCKMNLTSRRLGVIIASLVSCSASNK</sequence>
<dbReference type="OrthoDB" id="1741275at2759"/>